<reference evidence="2 3" key="1">
    <citation type="submission" date="2016-06" db="EMBL/GenBank/DDBJ databases">
        <title>Comparative genomics of the ectomycorrhizal sister species Rhizopogon vinicolor and Rhizopogon vesiculosus (Basidiomycota: Boletales) reveals a divergence of the mating type B locus.</title>
        <authorList>
            <consortium name="DOE Joint Genome Institute"/>
            <person name="Mujic A.B."/>
            <person name="Kuo A."/>
            <person name="Tritt A."/>
            <person name="Lipzen A."/>
            <person name="Chen C."/>
            <person name="Johnson J."/>
            <person name="Sharma A."/>
            <person name="Barry K."/>
            <person name="Grigoriev I.V."/>
            <person name="Spatafora J.W."/>
        </authorList>
    </citation>
    <scope>NUCLEOTIDE SEQUENCE [LARGE SCALE GENOMIC DNA]</scope>
    <source>
        <strain evidence="2 3">AM-OR11-026</strain>
    </source>
</reference>
<sequence length="195" mass="21397">MALCGPKARRHARAKRSSSGDAAEKQEWESKVSGPCTSVSISQKHISAAGVHFVKRQGSLTDPLILLRKFHMHMFMRIAPKIQTLRECDPEAPANQKRVGRERSKTWPIPVQCPANARLYLRTTEAMMGARDVAGQRKCTTSAVNVARLYPSSGYSPPGDVRALGSNPALEYPPSDKELLPRKSLAAFAKETALC</sequence>
<evidence type="ECO:0000313" key="2">
    <source>
        <dbReference type="EMBL" id="OAX35251.1"/>
    </source>
</evidence>
<dbReference type="AlphaFoldDB" id="A0A1B7MRQ4"/>
<evidence type="ECO:0000313" key="3">
    <source>
        <dbReference type="Proteomes" id="UP000092154"/>
    </source>
</evidence>
<organism evidence="2 3">
    <name type="scientific">Rhizopogon vinicolor AM-OR11-026</name>
    <dbReference type="NCBI Taxonomy" id="1314800"/>
    <lineage>
        <taxon>Eukaryota</taxon>
        <taxon>Fungi</taxon>
        <taxon>Dikarya</taxon>
        <taxon>Basidiomycota</taxon>
        <taxon>Agaricomycotina</taxon>
        <taxon>Agaricomycetes</taxon>
        <taxon>Agaricomycetidae</taxon>
        <taxon>Boletales</taxon>
        <taxon>Suillineae</taxon>
        <taxon>Rhizopogonaceae</taxon>
        <taxon>Rhizopogon</taxon>
    </lineage>
</organism>
<dbReference type="OrthoDB" id="2662035at2759"/>
<feature type="region of interest" description="Disordered" evidence="1">
    <location>
        <begin position="1"/>
        <end position="29"/>
    </location>
</feature>
<dbReference type="EMBL" id="KV448517">
    <property type="protein sequence ID" value="OAX35251.1"/>
    <property type="molecule type" value="Genomic_DNA"/>
</dbReference>
<gene>
    <name evidence="2" type="ORF">K503DRAFT_858735</name>
</gene>
<name>A0A1B7MRQ4_9AGAM</name>
<dbReference type="InParanoid" id="A0A1B7MRQ4"/>
<keyword evidence="3" id="KW-1185">Reference proteome</keyword>
<accession>A0A1B7MRQ4</accession>
<dbReference type="Proteomes" id="UP000092154">
    <property type="component" value="Unassembled WGS sequence"/>
</dbReference>
<protein>
    <submittedName>
        <fullName evidence="2">Uncharacterized protein</fullName>
    </submittedName>
</protein>
<feature type="compositionally biased region" description="Basic residues" evidence="1">
    <location>
        <begin position="7"/>
        <end position="16"/>
    </location>
</feature>
<evidence type="ECO:0000256" key="1">
    <source>
        <dbReference type="SAM" id="MobiDB-lite"/>
    </source>
</evidence>
<proteinExistence type="predicted"/>